<dbReference type="AlphaFoldDB" id="A0A850QW66"/>
<dbReference type="EMBL" id="JABXOR010001408">
    <property type="protein sequence ID" value="NVP02832.1"/>
    <property type="molecule type" value="Genomic_DNA"/>
</dbReference>
<evidence type="ECO:0000259" key="2">
    <source>
        <dbReference type="PROSITE" id="PS50943"/>
    </source>
</evidence>
<comment type="caution">
    <text evidence="3">The sequence shown here is derived from an EMBL/GenBank/DDBJ whole genome shotgun (WGS) entry which is preliminary data.</text>
</comment>
<proteinExistence type="predicted"/>
<dbReference type="Proteomes" id="UP000533429">
    <property type="component" value="Unassembled WGS sequence"/>
</dbReference>
<evidence type="ECO:0000313" key="3">
    <source>
        <dbReference type="EMBL" id="NVP02832.1"/>
    </source>
</evidence>
<evidence type="ECO:0000313" key="4">
    <source>
        <dbReference type="Proteomes" id="UP000533429"/>
    </source>
</evidence>
<dbReference type="InterPro" id="IPR010982">
    <property type="entry name" value="Lambda_DNA-bd_dom_sf"/>
</dbReference>
<evidence type="ECO:0000256" key="1">
    <source>
        <dbReference type="ARBA" id="ARBA00023125"/>
    </source>
</evidence>
<sequence>MIQEQIKRLRLSRNLNQDDVANAINIAKSTYIKYEKGNQSPQLETIEKLAKFYGVSITELIESKEPDLDKRLISKIELLNQLDDEEKQSIILMIEGLIFRRQNIELNKKLS</sequence>
<accession>A0A850QW66</accession>
<organism evidence="3 4">
    <name type="scientific">Photobacterium damselae subsp. damselae</name>
    <name type="common">Listonella damsela</name>
    <dbReference type="NCBI Taxonomy" id="85581"/>
    <lineage>
        <taxon>Bacteria</taxon>
        <taxon>Pseudomonadati</taxon>
        <taxon>Pseudomonadota</taxon>
        <taxon>Gammaproteobacteria</taxon>
        <taxon>Vibrionales</taxon>
        <taxon>Vibrionaceae</taxon>
        <taxon>Photobacterium</taxon>
    </lineage>
</organism>
<dbReference type="PANTHER" id="PTHR46558:SF11">
    <property type="entry name" value="HTH-TYPE TRANSCRIPTIONAL REGULATOR XRE"/>
    <property type="match status" value="1"/>
</dbReference>
<gene>
    <name evidence="3" type="ORF">HWA77_21730</name>
</gene>
<dbReference type="PANTHER" id="PTHR46558">
    <property type="entry name" value="TRACRIPTIONAL REGULATORY PROTEIN-RELATED-RELATED"/>
    <property type="match status" value="1"/>
</dbReference>
<dbReference type="Pfam" id="PF01381">
    <property type="entry name" value="HTH_3"/>
    <property type="match status" value="1"/>
</dbReference>
<dbReference type="Gene3D" id="1.10.260.40">
    <property type="entry name" value="lambda repressor-like DNA-binding domains"/>
    <property type="match status" value="1"/>
</dbReference>
<reference evidence="3 4" key="1">
    <citation type="submission" date="2020-06" db="EMBL/GenBank/DDBJ databases">
        <title>Photobacterium damselae subsp. damselae comparative genomics.</title>
        <authorList>
            <person name="Osorio C.R."/>
        </authorList>
    </citation>
    <scope>NUCLEOTIDE SEQUENCE [LARGE SCALE GENOMIC DNA]</scope>
    <source>
        <strain evidence="3 4">TW250/03</strain>
    </source>
</reference>
<dbReference type="CDD" id="cd00093">
    <property type="entry name" value="HTH_XRE"/>
    <property type="match status" value="1"/>
</dbReference>
<dbReference type="GO" id="GO:0003677">
    <property type="term" value="F:DNA binding"/>
    <property type="evidence" value="ECO:0007669"/>
    <property type="project" value="UniProtKB-KW"/>
</dbReference>
<protein>
    <submittedName>
        <fullName evidence="3">Helix-turn-helix domain-containing protein</fullName>
    </submittedName>
</protein>
<dbReference type="SMART" id="SM00530">
    <property type="entry name" value="HTH_XRE"/>
    <property type="match status" value="1"/>
</dbReference>
<dbReference type="SUPFAM" id="SSF47413">
    <property type="entry name" value="lambda repressor-like DNA-binding domains"/>
    <property type="match status" value="1"/>
</dbReference>
<dbReference type="InterPro" id="IPR001387">
    <property type="entry name" value="Cro/C1-type_HTH"/>
</dbReference>
<keyword evidence="1" id="KW-0238">DNA-binding</keyword>
<name>A0A850QW66_PHODD</name>
<feature type="domain" description="HTH cro/C1-type" evidence="2">
    <location>
        <begin position="6"/>
        <end position="60"/>
    </location>
</feature>
<dbReference type="PROSITE" id="PS50943">
    <property type="entry name" value="HTH_CROC1"/>
    <property type="match status" value="1"/>
</dbReference>